<dbReference type="PANTHER" id="PTHR46558">
    <property type="entry name" value="TRACRIPTIONAL REGULATORY PROTEIN-RELATED-RELATED"/>
    <property type="match status" value="1"/>
</dbReference>
<dbReference type="InterPro" id="IPR001387">
    <property type="entry name" value="Cro/C1-type_HTH"/>
</dbReference>
<reference evidence="4 5" key="1">
    <citation type="submission" date="2012-12" db="EMBL/GenBank/DDBJ databases">
        <title>The Genome Sequence of Bacillus cereus VD118.</title>
        <authorList>
            <consortium name="The Broad Institute Genome Sequencing Platform"/>
            <consortium name="The Broad Institute Genome Sequencing Center for Infectious Disease"/>
            <person name="Feldgarden M."/>
            <person name="Van der Auwera G.A."/>
            <person name="Mahillon J."/>
            <person name="Duprez V."/>
            <person name="Timmery S."/>
            <person name="Mattelet C."/>
            <person name="Dierick K."/>
            <person name="Sun M."/>
            <person name="Yu Z."/>
            <person name="Zhu L."/>
            <person name="Hu X."/>
            <person name="Shank E.B."/>
            <person name="Swiecicka I."/>
            <person name="Hansen B.M."/>
            <person name="Andrup L."/>
            <person name="Walker B."/>
            <person name="Young S.K."/>
            <person name="Zeng Q."/>
            <person name="Gargeya S."/>
            <person name="Fitzgerald M."/>
            <person name="Haas B."/>
            <person name="Abouelleil A."/>
            <person name="Alvarado L."/>
            <person name="Arachchi H.M."/>
            <person name="Berlin A.M."/>
            <person name="Chapman S.B."/>
            <person name="Dewar J."/>
            <person name="Goldberg J."/>
            <person name="Griggs A."/>
            <person name="Gujja S."/>
            <person name="Hansen M."/>
            <person name="Howarth C."/>
            <person name="Imamovic A."/>
            <person name="Larimer J."/>
            <person name="McCowan C."/>
            <person name="Murphy C."/>
            <person name="Neiman D."/>
            <person name="Pearson M."/>
            <person name="Priest M."/>
            <person name="Roberts A."/>
            <person name="Saif S."/>
            <person name="Shea T."/>
            <person name="Sisk P."/>
            <person name="Sykes S."/>
            <person name="Wortman J."/>
            <person name="Nusbaum C."/>
            <person name="Birren B."/>
        </authorList>
    </citation>
    <scope>NUCLEOTIDE SEQUENCE [LARGE SCALE GENOMIC DNA]</scope>
    <source>
        <strain evidence="4 5">VD118</strain>
    </source>
</reference>
<dbReference type="SMART" id="SM00530">
    <property type="entry name" value="HTH_XRE"/>
    <property type="match status" value="1"/>
</dbReference>
<dbReference type="PANTHER" id="PTHR46558:SF15">
    <property type="entry name" value="HELIX-TURN-HELIX DOMAIN PROTEIN"/>
    <property type="match status" value="1"/>
</dbReference>
<dbReference type="EMBL" id="AHEZ01000031">
    <property type="protein sequence ID" value="EOP73701.1"/>
    <property type="molecule type" value="Genomic_DNA"/>
</dbReference>
<evidence type="ECO:0000256" key="2">
    <source>
        <dbReference type="SAM" id="Phobius"/>
    </source>
</evidence>
<keyword evidence="2" id="KW-1133">Transmembrane helix</keyword>
<name>R8QRF3_BACCE</name>
<keyword evidence="1" id="KW-0238">DNA-binding</keyword>
<keyword evidence="2" id="KW-0812">Transmembrane</keyword>
<evidence type="ECO:0000313" key="4">
    <source>
        <dbReference type="EMBL" id="EOP73701.1"/>
    </source>
</evidence>
<dbReference type="GO" id="GO:0003677">
    <property type="term" value="F:DNA binding"/>
    <property type="evidence" value="ECO:0007669"/>
    <property type="project" value="UniProtKB-KW"/>
</dbReference>
<dbReference type="InterPro" id="IPR010982">
    <property type="entry name" value="Lambda_DNA-bd_dom_sf"/>
</dbReference>
<accession>R8QRF3</accession>
<proteinExistence type="predicted"/>
<evidence type="ECO:0000313" key="5">
    <source>
        <dbReference type="Proteomes" id="UP000014019"/>
    </source>
</evidence>
<protein>
    <recommendedName>
        <fullName evidence="3">HTH cro/C1-type domain-containing protein</fullName>
    </recommendedName>
</protein>
<evidence type="ECO:0000256" key="1">
    <source>
        <dbReference type="ARBA" id="ARBA00023125"/>
    </source>
</evidence>
<organism evidence="4 5">
    <name type="scientific">Bacillus cereus VD118</name>
    <dbReference type="NCBI Taxonomy" id="1053231"/>
    <lineage>
        <taxon>Bacteria</taxon>
        <taxon>Bacillati</taxon>
        <taxon>Bacillota</taxon>
        <taxon>Bacilli</taxon>
        <taxon>Bacillales</taxon>
        <taxon>Bacillaceae</taxon>
        <taxon>Bacillus</taxon>
        <taxon>Bacillus cereus group</taxon>
    </lineage>
</organism>
<dbReference type="Proteomes" id="UP000014019">
    <property type="component" value="Unassembled WGS sequence"/>
</dbReference>
<dbReference type="Gene3D" id="1.10.260.40">
    <property type="entry name" value="lambda repressor-like DNA-binding domains"/>
    <property type="match status" value="1"/>
</dbReference>
<feature type="domain" description="HTH cro/C1-type" evidence="3">
    <location>
        <begin position="7"/>
        <end position="61"/>
    </location>
</feature>
<dbReference type="HOGENOM" id="CLU_066192_2_9_9"/>
<dbReference type="PATRIC" id="fig|1053231.3.peg.1079"/>
<dbReference type="Pfam" id="PF01381">
    <property type="entry name" value="HTH_3"/>
    <property type="match status" value="1"/>
</dbReference>
<dbReference type="AlphaFoldDB" id="R8QRF3"/>
<sequence>MLLSERLKQLRVQYNYTQENVAQKIGVSKQSVSKWESGKTYPDIDNLIILSDIYNVTIDELIREDSVLKKRIKIKKKNRVVDFLGASLVFVLFYVIKEVLITQRSPLQFSSLKNFIISSIILVTIWIITAVIFWIIVNLGSTVKERLLKN</sequence>
<dbReference type="CDD" id="cd00093">
    <property type="entry name" value="HTH_XRE"/>
    <property type="match status" value="1"/>
</dbReference>
<dbReference type="PROSITE" id="PS50943">
    <property type="entry name" value="HTH_CROC1"/>
    <property type="match status" value="1"/>
</dbReference>
<comment type="caution">
    <text evidence="4">The sequence shown here is derived from an EMBL/GenBank/DDBJ whole genome shotgun (WGS) entry which is preliminary data.</text>
</comment>
<dbReference type="SUPFAM" id="SSF47413">
    <property type="entry name" value="lambda repressor-like DNA-binding domains"/>
    <property type="match status" value="1"/>
</dbReference>
<feature type="transmembrane region" description="Helical" evidence="2">
    <location>
        <begin position="80"/>
        <end position="96"/>
    </location>
</feature>
<feature type="transmembrane region" description="Helical" evidence="2">
    <location>
        <begin position="116"/>
        <end position="139"/>
    </location>
</feature>
<dbReference type="RefSeq" id="WP_016103963.1">
    <property type="nucleotide sequence ID" value="NZ_KB976796.1"/>
</dbReference>
<gene>
    <name evidence="4" type="ORF">IIQ_05871</name>
</gene>
<evidence type="ECO:0000259" key="3">
    <source>
        <dbReference type="PROSITE" id="PS50943"/>
    </source>
</evidence>
<keyword evidence="2" id="KW-0472">Membrane</keyword>